<evidence type="ECO:0000256" key="1">
    <source>
        <dbReference type="SAM" id="MobiDB-lite"/>
    </source>
</evidence>
<dbReference type="EMBL" id="UINC01008321">
    <property type="protein sequence ID" value="SVA37481.1"/>
    <property type="molecule type" value="Genomic_DNA"/>
</dbReference>
<feature type="non-terminal residue" evidence="2">
    <location>
        <position position="43"/>
    </location>
</feature>
<reference evidence="2" key="1">
    <citation type="submission" date="2018-05" db="EMBL/GenBank/DDBJ databases">
        <authorList>
            <person name="Lanie J.A."/>
            <person name="Ng W.-L."/>
            <person name="Kazmierczak K.M."/>
            <person name="Andrzejewski T.M."/>
            <person name="Davidsen T.M."/>
            <person name="Wayne K.J."/>
            <person name="Tettelin H."/>
            <person name="Glass J.I."/>
            <person name="Rusch D."/>
            <person name="Podicherti R."/>
            <person name="Tsui H.-C.T."/>
            <person name="Winkler M.E."/>
        </authorList>
    </citation>
    <scope>NUCLEOTIDE SEQUENCE</scope>
</reference>
<organism evidence="2">
    <name type="scientific">marine metagenome</name>
    <dbReference type="NCBI Taxonomy" id="408172"/>
    <lineage>
        <taxon>unclassified sequences</taxon>
        <taxon>metagenomes</taxon>
        <taxon>ecological metagenomes</taxon>
    </lineage>
</organism>
<gene>
    <name evidence="2" type="ORF">METZ01_LOCUS90335</name>
</gene>
<proteinExistence type="predicted"/>
<sequence>MRSRRWVATIATATAVWTALGNTGTAQQTGRTPEDLQRALQSR</sequence>
<evidence type="ECO:0000313" key="2">
    <source>
        <dbReference type="EMBL" id="SVA37481.1"/>
    </source>
</evidence>
<accession>A0A381VBV8</accession>
<name>A0A381VBV8_9ZZZZ</name>
<feature type="region of interest" description="Disordered" evidence="1">
    <location>
        <begin position="24"/>
        <end position="43"/>
    </location>
</feature>
<protein>
    <submittedName>
        <fullName evidence="2">Uncharacterized protein</fullName>
    </submittedName>
</protein>
<dbReference type="AlphaFoldDB" id="A0A381VBV8"/>